<gene>
    <name evidence="2" type="primary">naaB</name>
    <name evidence="2" type="ORF">WG78_12750</name>
</gene>
<name>A0A0N0XIH5_9NEIS</name>
<dbReference type="AlphaFoldDB" id="A0A0N0XIH5"/>
<dbReference type="EC" id="1.13.11.64" evidence="2"/>
<keyword evidence="3" id="KW-1185">Reference proteome</keyword>
<evidence type="ECO:0000259" key="1">
    <source>
        <dbReference type="Pfam" id="PF07883"/>
    </source>
</evidence>
<keyword evidence="2" id="KW-0223">Dioxygenase</keyword>
<keyword evidence="2" id="KW-0560">Oxidoreductase</keyword>
<proteinExistence type="predicted"/>
<dbReference type="EMBL" id="LAQT01000009">
    <property type="protein sequence ID" value="KPC52716.1"/>
    <property type="molecule type" value="Genomic_DNA"/>
</dbReference>
<dbReference type="InterPro" id="IPR013096">
    <property type="entry name" value="Cupin_2"/>
</dbReference>
<reference evidence="2 3" key="1">
    <citation type="submission" date="2015-07" db="EMBL/GenBank/DDBJ databases">
        <title>Draft genome sequence of the Amantichitinum ursilacus IGB-41, a new chitin-degrading bacterium.</title>
        <authorList>
            <person name="Kirstahler P."/>
            <person name="Guenther M."/>
            <person name="Grumaz C."/>
            <person name="Rupp S."/>
            <person name="Zibek S."/>
            <person name="Sohn K."/>
        </authorList>
    </citation>
    <scope>NUCLEOTIDE SEQUENCE [LARGE SCALE GENOMIC DNA]</scope>
    <source>
        <strain evidence="2 3">IGB-41</strain>
    </source>
</reference>
<dbReference type="Gene3D" id="2.60.120.10">
    <property type="entry name" value="Jelly Rolls"/>
    <property type="match status" value="1"/>
</dbReference>
<dbReference type="InterPro" id="IPR011051">
    <property type="entry name" value="RmlC_Cupin_sf"/>
</dbReference>
<evidence type="ECO:0000313" key="2">
    <source>
        <dbReference type="EMBL" id="KPC52716.1"/>
    </source>
</evidence>
<evidence type="ECO:0000313" key="3">
    <source>
        <dbReference type="Proteomes" id="UP000037939"/>
    </source>
</evidence>
<comment type="caution">
    <text evidence="2">The sequence shown here is derived from an EMBL/GenBank/DDBJ whole genome shotgun (WGS) entry which is preliminary data.</text>
</comment>
<accession>A0A0N0XIH5</accession>
<organism evidence="2 3">
    <name type="scientific">Amantichitinum ursilacus</name>
    <dbReference type="NCBI Taxonomy" id="857265"/>
    <lineage>
        <taxon>Bacteria</taxon>
        <taxon>Pseudomonadati</taxon>
        <taxon>Pseudomonadota</taxon>
        <taxon>Betaproteobacteria</taxon>
        <taxon>Neisseriales</taxon>
        <taxon>Chitinibacteraceae</taxon>
        <taxon>Amantichitinum</taxon>
    </lineage>
</organism>
<dbReference type="RefSeq" id="WP_053938187.1">
    <property type="nucleotide sequence ID" value="NZ_LAQT01000009.1"/>
</dbReference>
<dbReference type="OrthoDB" id="4196845at2"/>
<dbReference type="InterPro" id="IPR014710">
    <property type="entry name" value="RmlC-like_jellyroll"/>
</dbReference>
<dbReference type="Pfam" id="PF07883">
    <property type="entry name" value="Cupin_2"/>
    <property type="match status" value="1"/>
</dbReference>
<protein>
    <submittedName>
        <fullName evidence="2">5-nitrosalicylic acid 1,2-dioxygenase</fullName>
        <ecNumber evidence="2">1.13.11.64</ecNumber>
    </submittedName>
</protein>
<sequence length="165" mass="18105">MSKFAGNTFPFMPYRNFYRQMQSRPAVWRDADLQALRLANTDPATDTIALAVGPGETGCEVVPGMAMSMQWINPGEQMQTHKHSWWHLFFIQSGHGTVTLQDPDSGLPEVTVLAPGDWVLVPAGITHRFDNSSASAPLVMMNINNLPQQALLSSFSVENTDTATG</sequence>
<feature type="domain" description="Cupin type-2" evidence="1">
    <location>
        <begin position="72"/>
        <end position="143"/>
    </location>
</feature>
<dbReference type="GO" id="GO:0051213">
    <property type="term" value="F:dioxygenase activity"/>
    <property type="evidence" value="ECO:0007669"/>
    <property type="project" value="UniProtKB-KW"/>
</dbReference>
<dbReference type="Proteomes" id="UP000037939">
    <property type="component" value="Unassembled WGS sequence"/>
</dbReference>
<dbReference type="STRING" id="857265.WG78_12750"/>
<dbReference type="SUPFAM" id="SSF51182">
    <property type="entry name" value="RmlC-like cupins"/>
    <property type="match status" value="1"/>
</dbReference>